<evidence type="ECO:0000313" key="3">
    <source>
        <dbReference type="Proteomes" id="UP001231518"/>
    </source>
</evidence>
<dbReference type="PANTHER" id="PTHR11012:SF30">
    <property type="entry name" value="PROTEIN KINASE-LIKE DOMAIN-CONTAINING"/>
    <property type="match status" value="1"/>
</dbReference>
<dbReference type="Proteomes" id="UP001231518">
    <property type="component" value="Chromosome 18"/>
</dbReference>
<dbReference type="Pfam" id="PF02958">
    <property type="entry name" value="EcKL"/>
    <property type="match status" value="1"/>
</dbReference>
<feature type="domain" description="CHK kinase-like" evidence="1">
    <location>
        <begin position="123"/>
        <end position="307"/>
    </location>
</feature>
<comment type="caution">
    <text evidence="2">The sequence shown here is derived from an EMBL/GenBank/DDBJ whole genome shotgun (WGS) entry which is preliminary data.</text>
</comment>
<reference evidence="2" key="1">
    <citation type="submission" date="2023-03" db="EMBL/GenBank/DDBJ databases">
        <title>Chromosome-level genomes of two armyworms, Mythimna separata and Mythimna loreyi, provide insights into the biosynthesis and reception of sex pheromones.</title>
        <authorList>
            <person name="Zhao H."/>
        </authorList>
    </citation>
    <scope>NUCLEOTIDE SEQUENCE</scope>
    <source>
        <strain evidence="2">BeijingLab</strain>
        <tissue evidence="2">Pupa</tissue>
    </source>
</reference>
<dbReference type="Gene3D" id="3.90.1200.10">
    <property type="match status" value="1"/>
</dbReference>
<dbReference type="InterPro" id="IPR011009">
    <property type="entry name" value="Kinase-like_dom_sf"/>
</dbReference>
<dbReference type="EMBL" id="JARGEI010000016">
    <property type="protein sequence ID" value="KAJ8717585.1"/>
    <property type="molecule type" value="Genomic_DNA"/>
</dbReference>
<gene>
    <name evidence="2" type="ORF">PYW07_005515</name>
</gene>
<dbReference type="SUPFAM" id="SSF56112">
    <property type="entry name" value="Protein kinase-like (PK-like)"/>
    <property type="match status" value="1"/>
</dbReference>
<dbReference type="InterPro" id="IPR015897">
    <property type="entry name" value="CHK_kinase-like"/>
</dbReference>
<evidence type="ECO:0000313" key="2">
    <source>
        <dbReference type="EMBL" id="KAJ8717585.1"/>
    </source>
</evidence>
<dbReference type="AlphaFoldDB" id="A0AAD8DS49"/>
<dbReference type="PANTHER" id="PTHR11012">
    <property type="entry name" value="PROTEIN KINASE-LIKE DOMAIN-CONTAINING"/>
    <property type="match status" value="1"/>
</dbReference>
<accession>A0AAD8DS49</accession>
<sequence length="389" mass="45048">MAHTDETLRNLLNKIAAEHKYEKPEFIINEIFSGGANYTSKLYTVIVREEDKEDVHLFAKVAAAGEAFRKDMPIDPYKGEQFVYTKLAKIYEALEEEHGVPKENRLYFTKFYGFDPTLYHETVVLENLLAQGYGPHNRLRSVNWEYASSAIGDLAKMHALSFAFSKQYPEEFEKTLELLKLDWGEFQSMKPMFQKTINVALENVKVENKEALEKFLRNQELPFLMYIPIRKTAIVHGDFRGDNLLNRVREDGKVDIKIVDLQGLHGGTPVADIIYFIFSGTDEEFRAKYYDRLLNHYYTELSAAMTRLNLDPEETYSRDDFEYEMKERLPYGLSLAVFMLPVITIDSKDAPEVDENLDMNAFEVDKISNLYAGRLNGVVNDFVKWGILK</sequence>
<evidence type="ECO:0000259" key="1">
    <source>
        <dbReference type="SMART" id="SM00587"/>
    </source>
</evidence>
<keyword evidence="3" id="KW-1185">Reference proteome</keyword>
<organism evidence="2 3">
    <name type="scientific">Mythimna separata</name>
    <name type="common">Oriental armyworm</name>
    <name type="synonym">Pseudaletia separata</name>
    <dbReference type="NCBI Taxonomy" id="271217"/>
    <lineage>
        <taxon>Eukaryota</taxon>
        <taxon>Metazoa</taxon>
        <taxon>Ecdysozoa</taxon>
        <taxon>Arthropoda</taxon>
        <taxon>Hexapoda</taxon>
        <taxon>Insecta</taxon>
        <taxon>Pterygota</taxon>
        <taxon>Neoptera</taxon>
        <taxon>Endopterygota</taxon>
        <taxon>Lepidoptera</taxon>
        <taxon>Glossata</taxon>
        <taxon>Ditrysia</taxon>
        <taxon>Noctuoidea</taxon>
        <taxon>Noctuidae</taxon>
        <taxon>Noctuinae</taxon>
        <taxon>Hadenini</taxon>
        <taxon>Mythimna</taxon>
    </lineage>
</organism>
<dbReference type="InterPro" id="IPR004119">
    <property type="entry name" value="EcKL"/>
</dbReference>
<proteinExistence type="predicted"/>
<dbReference type="SMART" id="SM00587">
    <property type="entry name" value="CHK"/>
    <property type="match status" value="1"/>
</dbReference>
<name>A0AAD8DS49_MYTSE</name>
<protein>
    <recommendedName>
        <fullName evidence="1">CHK kinase-like domain-containing protein</fullName>
    </recommendedName>
</protein>